<feature type="chain" id="PRO_5002800654" evidence="1">
    <location>
        <begin position="32"/>
        <end position="121"/>
    </location>
</feature>
<name>B4DAG8_9BACT</name>
<evidence type="ECO:0000313" key="3">
    <source>
        <dbReference type="Proteomes" id="UP000005824"/>
    </source>
</evidence>
<evidence type="ECO:0000313" key="2">
    <source>
        <dbReference type="EMBL" id="EDY16629.1"/>
    </source>
</evidence>
<keyword evidence="3" id="KW-1185">Reference proteome</keyword>
<dbReference type="InParanoid" id="B4DAG8"/>
<feature type="signal peptide" evidence="1">
    <location>
        <begin position="1"/>
        <end position="31"/>
    </location>
</feature>
<comment type="caution">
    <text evidence="2">The sequence shown here is derived from an EMBL/GenBank/DDBJ whole genome shotgun (WGS) entry which is preliminary data.</text>
</comment>
<keyword evidence="1" id="KW-0732">Signal</keyword>
<gene>
    <name evidence="2" type="ORF">CfE428DRAFT_5909</name>
</gene>
<organism evidence="2 3">
    <name type="scientific">Chthoniobacter flavus Ellin428</name>
    <dbReference type="NCBI Taxonomy" id="497964"/>
    <lineage>
        <taxon>Bacteria</taxon>
        <taxon>Pseudomonadati</taxon>
        <taxon>Verrucomicrobiota</taxon>
        <taxon>Spartobacteria</taxon>
        <taxon>Chthoniobacterales</taxon>
        <taxon>Chthoniobacteraceae</taxon>
        <taxon>Chthoniobacter</taxon>
    </lineage>
</organism>
<accession>B4DAG8</accession>
<dbReference type="Proteomes" id="UP000005824">
    <property type="component" value="Unassembled WGS sequence"/>
</dbReference>
<evidence type="ECO:0000256" key="1">
    <source>
        <dbReference type="SAM" id="SignalP"/>
    </source>
</evidence>
<dbReference type="EMBL" id="ABVL01000030">
    <property type="protein sequence ID" value="EDY16629.1"/>
    <property type="molecule type" value="Genomic_DNA"/>
</dbReference>
<proteinExistence type="predicted"/>
<sequence length="121" mass="12793">MKRSISRFFFFTAAVATGALCFGLWSAKVQAVTTGNGPWCPPNTLADHTTTVDMCYQGKTVSAAPSTQTTYLTQKTGTCGACGTSPTPESITQVPDLIFLKPCALNRAGLFYSPKLGLFAA</sequence>
<reference evidence="2 3" key="1">
    <citation type="journal article" date="2011" name="J. Bacteriol.">
        <title>Genome sequence of Chthoniobacter flavus Ellin428, an aerobic heterotrophic soil bacterium.</title>
        <authorList>
            <person name="Kant R."/>
            <person name="van Passel M.W."/>
            <person name="Palva A."/>
            <person name="Lucas S."/>
            <person name="Lapidus A."/>
            <person name="Glavina Del Rio T."/>
            <person name="Dalin E."/>
            <person name="Tice H."/>
            <person name="Bruce D."/>
            <person name="Goodwin L."/>
            <person name="Pitluck S."/>
            <person name="Larimer F.W."/>
            <person name="Land M.L."/>
            <person name="Hauser L."/>
            <person name="Sangwan P."/>
            <person name="de Vos W.M."/>
            <person name="Janssen P.H."/>
            <person name="Smidt H."/>
        </authorList>
    </citation>
    <scope>NUCLEOTIDE SEQUENCE [LARGE SCALE GENOMIC DNA]</scope>
    <source>
        <strain evidence="2 3">Ellin428</strain>
    </source>
</reference>
<dbReference type="AlphaFoldDB" id="B4DAG8"/>
<protein>
    <submittedName>
        <fullName evidence="2">Uncharacterized protein</fullName>
    </submittedName>
</protein>
<dbReference type="STRING" id="497964.CfE428DRAFT_5909"/>
<dbReference type="RefSeq" id="WP_006983229.1">
    <property type="nucleotide sequence ID" value="NZ_ABVL01000030.1"/>
</dbReference>